<dbReference type="Proteomes" id="UP000018502">
    <property type="component" value="Unassembled WGS sequence"/>
</dbReference>
<feature type="transmembrane region" description="Helical" evidence="1">
    <location>
        <begin position="227"/>
        <end position="247"/>
    </location>
</feature>
<feature type="transmembrane region" description="Helical" evidence="1">
    <location>
        <begin position="26"/>
        <end position="43"/>
    </location>
</feature>
<reference evidence="2 3" key="1">
    <citation type="journal article" date="2014" name="Emerg. Infect. Dis.">
        <title>High-level Relatedness among Mycobacterium abscessus subsp. massiliense Strains from Widely Separated Outbreaks.</title>
        <authorList>
            <person name="Tettelin H."/>
            <person name="Davidson R.M."/>
            <person name="Agrawal S."/>
            <person name="Aitken M.L."/>
            <person name="Shallom S."/>
            <person name="Hasan N.A."/>
            <person name="Strong M."/>
            <person name="Nogueira de Moura V.C."/>
            <person name="De Groote M.A."/>
            <person name="Duarte R.S."/>
            <person name="Hine E."/>
            <person name="Parankush S."/>
            <person name="Su Q."/>
            <person name="Daugherty S.C."/>
            <person name="Fraser C.M."/>
            <person name="Brown-Elliott B.A."/>
            <person name="Wallace R.J.Jr."/>
            <person name="Holland S.M."/>
            <person name="Sampaio E.P."/>
            <person name="Olivier K.N."/>
            <person name="Jackson M."/>
            <person name="Zelazny A.M."/>
        </authorList>
    </citation>
    <scope>NUCLEOTIDE SEQUENCE [LARGE SCALE GENOMIC DNA]</scope>
    <source>
        <strain evidence="2 3">MAB_091912_2446</strain>
    </source>
</reference>
<proteinExistence type="predicted"/>
<name>A0A829M8K4_9MYCO</name>
<dbReference type="PANTHER" id="PTHR42910:SF1">
    <property type="entry name" value="MAJOR FACILITATOR SUPERFAMILY (MFS) PROFILE DOMAIN-CONTAINING PROTEIN"/>
    <property type="match status" value="1"/>
</dbReference>
<dbReference type="AlphaFoldDB" id="A0A829M8K4"/>
<evidence type="ECO:0000313" key="3">
    <source>
        <dbReference type="Proteomes" id="UP000018502"/>
    </source>
</evidence>
<sequence>MSGLLIGILLARTAAGLIADHAGWRAVYVTAAASMLAVAAVLARELPSEGSASTSTNYIRLLGSVLELAYQQKVLRTRMLFGAIAFAQFSVLWTALTSLLSGERYGYSEGVIGLFGVIGAAGALGARFAGKLADSGRSATTTLGAAITMLVSWPALLFGGDDLIALVLGILLLDFGVQAMHVTNQSQIYALPGDARSRITSAYMTAYFAGGALGSAAVSIAASRWGWTGVCTVGAGFALLQLLTAALRPREPSQAIGDCRRTDA</sequence>
<dbReference type="Gene3D" id="1.20.1250.20">
    <property type="entry name" value="MFS general substrate transporter like domains"/>
    <property type="match status" value="1"/>
</dbReference>
<feature type="transmembrane region" description="Helical" evidence="1">
    <location>
        <begin position="202"/>
        <end position="221"/>
    </location>
</feature>
<keyword evidence="1" id="KW-0472">Membrane</keyword>
<protein>
    <submittedName>
        <fullName evidence="2">Major Facilitator Superfamily protein</fullName>
    </submittedName>
</protein>
<dbReference type="SUPFAM" id="SSF103473">
    <property type="entry name" value="MFS general substrate transporter"/>
    <property type="match status" value="1"/>
</dbReference>
<feature type="transmembrane region" description="Helical" evidence="1">
    <location>
        <begin position="80"/>
        <end position="100"/>
    </location>
</feature>
<dbReference type="Pfam" id="PF07690">
    <property type="entry name" value="MFS_1"/>
    <property type="match status" value="1"/>
</dbReference>
<accession>A0A829M8K4</accession>
<comment type="caution">
    <text evidence="2">The sequence shown here is derived from an EMBL/GenBank/DDBJ whole genome shotgun (WGS) entry which is preliminary data.</text>
</comment>
<evidence type="ECO:0000256" key="1">
    <source>
        <dbReference type="SAM" id="Phobius"/>
    </source>
</evidence>
<feature type="transmembrane region" description="Helical" evidence="1">
    <location>
        <begin position="106"/>
        <end position="126"/>
    </location>
</feature>
<keyword evidence="1" id="KW-0812">Transmembrane</keyword>
<organism evidence="2 3">
    <name type="scientific">Mycobacteroides abscessus MAB_091912_2446</name>
    <dbReference type="NCBI Taxonomy" id="1335414"/>
    <lineage>
        <taxon>Bacteria</taxon>
        <taxon>Bacillati</taxon>
        <taxon>Actinomycetota</taxon>
        <taxon>Actinomycetes</taxon>
        <taxon>Mycobacteriales</taxon>
        <taxon>Mycobacteriaceae</taxon>
        <taxon>Mycobacteroides</taxon>
        <taxon>Mycobacteroides abscessus</taxon>
    </lineage>
</organism>
<dbReference type="InterPro" id="IPR011701">
    <property type="entry name" value="MFS"/>
</dbReference>
<dbReference type="PANTHER" id="PTHR42910">
    <property type="entry name" value="TRANSPORTER SCO4007-RELATED"/>
    <property type="match status" value="1"/>
</dbReference>
<dbReference type="EMBL" id="AYTF01000002">
    <property type="protein sequence ID" value="ESV61181.1"/>
    <property type="molecule type" value="Genomic_DNA"/>
</dbReference>
<evidence type="ECO:0000313" key="2">
    <source>
        <dbReference type="EMBL" id="ESV61181.1"/>
    </source>
</evidence>
<dbReference type="GO" id="GO:0022857">
    <property type="term" value="F:transmembrane transporter activity"/>
    <property type="evidence" value="ECO:0007669"/>
    <property type="project" value="InterPro"/>
</dbReference>
<keyword evidence="1" id="KW-1133">Transmembrane helix</keyword>
<gene>
    <name evidence="2" type="ORF">L833_3569</name>
</gene>
<dbReference type="InterPro" id="IPR036259">
    <property type="entry name" value="MFS_trans_sf"/>
</dbReference>